<gene>
    <name evidence="5" type="ORF">E0E05_09970</name>
</gene>
<dbReference type="OrthoDB" id="9803287at2"/>
<keyword evidence="2 5" id="KW-0560">Oxidoreductase</keyword>
<dbReference type="Gene3D" id="3.40.50.720">
    <property type="entry name" value="NAD(P)-binding Rossmann-like Domain"/>
    <property type="match status" value="1"/>
</dbReference>
<reference evidence="5 6" key="1">
    <citation type="journal article" date="2017" name="Int. J. Syst. Evol. Microbiol.">
        <title>Roseitalea porphyridii gen. nov., sp. nov., isolated from a red alga, and reclassification of Hoeflea suaedae Chung et al. 2013 as Pseudohoeflea suaedae gen. nov., comb. nov.</title>
        <authorList>
            <person name="Hyeon J.W."/>
            <person name="Jeong S.E."/>
            <person name="Baek K."/>
            <person name="Jeon C.O."/>
        </authorList>
    </citation>
    <scope>NUCLEOTIDE SEQUENCE [LARGE SCALE GENOMIC DNA]</scope>
    <source>
        <strain evidence="5 6">MA7-20</strain>
    </source>
</reference>
<dbReference type="Gene3D" id="1.10.1040.10">
    <property type="entry name" value="N-(1-d-carboxylethyl)-l-norvaline Dehydrogenase, domain 2"/>
    <property type="match status" value="1"/>
</dbReference>
<evidence type="ECO:0000313" key="6">
    <source>
        <dbReference type="Proteomes" id="UP000293719"/>
    </source>
</evidence>
<dbReference type="AlphaFoldDB" id="A0A4P6V2H9"/>
<dbReference type="SUPFAM" id="SSF51735">
    <property type="entry name" value="NAD(P)-binding Rossmann-fold domains"/>
    <property type="match status" value="1"/>
</dbReference>
<dbReference type="InterPro" id="IPR013328">
    <property type="entry name" value="6PGD_dom2"/>
</dbReference>
<dbReference type="EMBL" id="CP036532">
    <property type="protein sequence ID" value="QBK30889.1"/>
    <property type="molecule type" value="Genomic_DNA"/>
</dbReference>
<organism evidence="5 6">
    <name type="scientific">Roseitalea porphyridii</name>
    <dbReference type="NCBI Taxonomy" id="1852022"/>
    <lineage>
        <taxon>Bacteria</taxon>
        <taxon>Pseudomonadati</taxon>
        <taxon>Pseudomonadota</taxon>
        <taxon>Alphaproteobacteria</taxon>
        <taxon>Hyphomicrobiales</taxon>
        <taxon>Ahrensiaceae</taxon>
        <taxon>Roseitalea</taxon>
    </lineage>
</organism>
<dbReference type="InterPro" id="IPR006180">
    <property type="entry name" value="3-OHacyl-CoA_DH_CS"/>
</dbReference>
<proteinExistence type="inferred from homology"/>
<feature type="domain" description="3-hydroxyacyl-CoA dehydrogenase C-terminal" evidence="3">
    <location>
        <begin position="194"/>
        <end position="285"/>
    </location>
</feature>
<dbReference type="GO" id="GO:0006631">
    <property type="term" value="P:fatty acid metabolic process"/>
    <property type="evidence" value="ECO:0007669"/>
    <property type="project" value="InterPro"/>
</dbReference>
<dbReference type="SUPFAM" id="SSF48179">
    <property type="entry name" value="6-phosphogluconate dehydrogenase C-terminal domain-like"/>
    <property type="match status" value="1"/>
</dbReference>
<comment type="similarity">
    <text evidence="1">Belongs to the 3-hydroxyacyl-CoA dehydrogenase family.</text>
</comment>
<dbReference type="InterPro" id="IPR006176">
    <property type="entry name" value="3-OHacyl-CoA_DH_NAD-bd"/>
</dbReference>
<dbReference type="PANTHER" id="PTHR48075">
    <property type="entry name" value="3-HYDROXYACYL-COA DEHYDROGENASE FAMILY PROTEIN"/>
    <property type="match status" value="1"/>
</dbReference>
<feature type="domain" description="3-hydroxyacyl-CoA dehydrogenase NAD binding" evidence="4">
    <location>
        <begin position="13"/>
        <end position="191"/>
    </location>
</feature>
<protein>
    <submittedName>
        <fullName evidence="5">3-hydroxyacyl-CoA dehydrogenase</fullName>
        <ecNumber evidence="5">1.1.1.35</ecNumber>
    </submittedName>
</protein>
<dbReference type="GO" id="GO:0003857">
    <property type="term" value="F:(3S)-3-hydroxyacyl-CoA dehydrogenase (NAD+) activity"/>
    <property type="evidence" value="ECO:0007669"/>
    <property type="project" value="UniProtKB-EC"/>
</dbReference>
<dbReference type="InterPro" id="IPR006108">
    <property type="entry name" value="3HC_DH_C"/>
</dbReference>
<evidence type="ECO:0000256" key="1">
    <source>
        <dbReference type="ARBA" id="ARBA00009463"/>
    </source>
</evidence>
<dbReference type="Pfam" id="PF02737">
    <property type="entry name" value="3HCDH_N"/>
    <property type="match status" value="1"/>
</dbReference>
<dbReference type="Proteomes" id="UP000293719">
    <property type="component" value="Chromosome"/>
</dbReference>
<name>A0A4P6V2H9_9HYPH</name>
<dbReference type="NCBIfam" id="NF004783">
    <property type="entry name" value="PRK06129.1"/>
    <property type="match status" value="1"/>
</dbReference>
<accession>A0A4P6V2H9</accession>
<dbReference type="GO" id="GO:0070403">
    <property type="term" value="F:NAD+ binding"/>
    <property type="evidence" value="ECO:0007669"/>
    <property type="project" value="InterPro"/>
</dbReference>
<evidence type="ECO:0000256" key="2">
    <source>
        <dbReference type="ARBA" id="ARBA00023002"/>
    </source>
</evidence>
<sequence>MNQTISERADAPIAVVGAGPIGAGFAIVFARAGHPVRLHDPEPASLDGARRYIANSLAQLAEHGLLDETTDAIAARIDHVGDLGTAVADVAHIQECAPERLELKRDLFEQIERLAPQDTVIASSASAIPASQSASHLKSRERCLVCHPANPPFLIPVIEIVPAPFTAPACAERTHALMAGAGMKPIMVRKEIEGFVLNRLQGAMLREAYCLFRDGIASVDEIDEIVRNGLGMRWSFIGPFETVDLNTRGGLAAHALRMGPAYARMGKERGQDDPWTADLVERATAERRELLHLDDWQERVEWRDRQLMALLGHRRARDAKSG</sequence>
<dbReference type="PANTHER" id="PTHR48075:SF1">
    <property type="entry name" value="LAMBDA-CRYSTALLIN HOMOLOG"/>
    <property type="match status" value="1"/>
</dbReference>
<dbReference type="InterPro" id="IPR036291">
    <property type="entry name" value="NAD(P)-bd_dom_sf"/>
</dbReference>
<evidence type="ECO:0000313" key="5">
    <source>
        <dbReference type="EMBL" id="QBK30889.1"/>
    </source>
</evidence>
<dbReference type="EC" id="1.1.1.35" evidence="5"/>
<evidence type="ECO:0000259" key="3">
    <source>
        <dbReference type="Pfam" id="PF00725"/>
    </source>
</evidence>
<dbReference type="GO" id="GO:0050104">
    <property type="term" value="F:L-gulonate 3-dehydrogenase activity"/>
    <property type="evidence" value="ECO:0007669"/>
    <property type="project" value="TreeGrafter"/>
</dbReference>
<dbReference type="InterPro" id="IPR008927">
    <property type="entry name" value="6-PGluconate_DH-like_C_sf"/>
</dbReference>
<dbReference type="GeneID" id="90767622"/>
<dbReference type="PROSITE" id="PS00067">
    <property type="entry name" value="3HCDH"/>
    <property type="match status" value="1"/>
</dbReference>
<evidence type="ECO:0000259" key="4">
    <source>
        <dbReference type="Pfam" id="PF02737"/>
    </source>
</evidence>
<dbReference type="Pfam" id="PF00725">
    <property type="entry name" value="3HCDH"/>
    <property type="match status" value="1"/>
</dbReference>
<keyword evidence="6" id="KW-1185">Reference proteome</keyword>
<dbReference type="RefSeq" id="WP_131616573.1">
    <property type="nucleotide sequence ID" value="NZ_CP036532.1"/>
</dbReference>
<dbReference type="KEGG" id="rpod:E0E05_09970"/>